<gene>
    <name evidence="1" type="ORF">AWJ07_02895</name>
</gene>
<name>A0A106C3H0_SHEFR</name>
<comment type="caution">
    <text evidence="1">The sequence shown here is derived from an EMBL/GenBank/DDBJ whole genome shotgun (WGS) entry which is preliminary data.</text>
</comment>
<protein>
    <submittedName>
        <fullName evidence="1">Uncharacterized protein</fullName>
    </submittedName>
</protein>
<dbReference type="EMBL" id="LRDC01000001">
    <property type="protein sequence ID" value="KVX03521.1"/>
    <property type="molecule type" value="Genomic_DNA"/>
</dbReference>
<dbReference type="AlphaFoldDB" id="A0A106C3H0"/>
<organism evidence="1">
    <name type="scientific">Shewanella frigidimarina</name>
    <dbReference type="NCBI Taxonomy" id="56812"/>
    <lineage>
        <taxon>Bacteria</taxon>
        <taxon>Pseudomonadati</taxon>
        <taxon>Pseudomonadota</taxon>
        <taxon>Gammaproteobacteria</taxon>
        <taxon>Alteromonadales</taxon>
        <taxon>Shewanellaceae</taxon>
        <taxon>Shewanella</taxon>
    </lineage>
</organism>
<dbReference type="InterPro" id="IPR029044">
    <property type="entry name" value="Nucleotide-diphossugar_trans"/>
</dbReference>
<sequence>MSIGGFDTSFVSCQDYDLWTRLIIKYGNARRINVTSYVINDNGTSERMINSKNGTVGYTQFHNKHQHLMTKANLANQRFMQTRRLKQPLTINEMITQIGTGHLKSKLRYFLSSDLKIVRYLHHKIYRKG</sequence>
<reference evidence="1 2" key="1">
    <citation type="submission" date="2016-01" db="EMBL/GenBank/DDBJ databases">
        <title>Draft genome of the antarctic isolate Shewanella frigidimarina Ag06-30.</title>
        <authorList>
            <person name="Parmeciano Di Noto G."/>
            <person name="Vazquez S."/>
            <person name="Mac Cormack W."/>
            <person name="Iriarte A."/>
            <person name="Quiroga C."/>
        </authorList>
    </citation>
    <scope>NUCLEOTIDE SEQUENCE [LARGE SCALE GENOMIC DNA]</scope>
    <source>
        <strain evidence="1 2">Ag06-30</strain>
    </source>
</reference>
<proteinExistence type="predicted"/>
<accession>A0A106C3H0</accession>
<dbReference type="Gene3D" id="3.90.550.10">
    <property type="entry name" value="Spore Coat Polysaccharide Biosynthesis Protein SpsA, Chain A"/>
    <property type="match status" value="1"/>
</dbReference>
<dbReference type="Proteomes" id="UP000055702">
    <property type="component" value="Unassembled WGS sequence"/>
</dbReference>
<evidence type="ECO:0000313" key="2">
    <source>
        <dbReference type="Proteomes" id="UP000055702"/>
    </source>
</evidence>
<evidence type="ECO:0000313" key="1">
    <source>
        <dbReference type="EMBL" id="KVX03521.1"/>
    </source>
</evidence>